<dbReference type="InterPro" id="IPR036388">
    <property type="entry name" value="WH-like_DNA-bd_sf"/>
</dbReference>
<dbReference type="AlphaFoldDB" id="A0A239AB60"/>
<name>A0A239AB60_9FLAO</name>
<evidence type="ECO:0000256" key="1">
    <source>
        <dbReference type="ARBA" id="ARBA00023015"/>
    </source>
</evidence>
<proteinExistence type="predicted"/>
<evidence type="ECO:0000313" key="5">
    <source>
        <dbReference type="EMBL" id="SNR92264.1"/>
    </source>
</evidence>
<dbReference type="GO" id="GO:0003677">
    <property type="term" value="F:DNA binding"/>
    <property type="evidence" value="ECO:0007669"/>
    <property type="project" value="UniProtKB-KW"/>
</dbReference>
<keyword evidence="1" id="KW-0805">Transcription regulation</keyword>
<dbReference type="PANTHER" id="PTHR44688:SF16">
    <property type="entry name" value="DNA-BINDING TRANSCRIPTIONAL ACTIVATOR DEVR_DOSR"/>
    <property type="match status" value="1"/>
</dbReference>
<reference evidence="5 6" key="1">
    <citation type="submission" date="2017-06" db="EMBL/GenBank/DDBJ databases">
        <authorList>
            <person name="Kim H.J."/>
            <person name="Triplett B.A."/>
        </authorList>
    </citation>
    <scope>NUCLEOTIDE SEQUENCE [LARGE SCALE GENOMIC DNA]</scope>
    <source>
        <strain evidence="5 6">DSM 25597</strain>
    </source>
</reference>
<sequence length="84" mass="9673">MAKRRAHQSQNILKKLSKTELEILRYIKEGHTSSEIATIRNCSPRTIEKHRSNSIQKLGIPSSQMALFLWTQNNDIPKNKNSIT</sequence>
<organism evidence="5 6">
    <name type="scientific">Dokdonia pacifica</name>
    <dbReference type="NCBI Taxonomy" id="1627892"/>
    <lineage>
        <taxon>Bacteria</taxon>
        <taxon>Pseudomonadati</taxon>
        <taxon>Bacteroidota</taxon>
        <taxon>Flavobacteriia</taxon>
        <taxon>Flavobacteriales</taxon>
        <taxon>Flavobacteriaceae</taxon>
        <taxon>Dokdonia</taxon>
    </lineage>
</organism>
<dbReference type="Pfam" id="PF00196">
    <property type="entry name" value="GerE"/>
    <property type="match status" value="1"/>
</dbReference>
<dbReference type="GO" id="GO:0006355">
    <property type="term" value="P:regulation of DNA-templated transcription"/>
    <property type="evidence" value="ECO:0007669"/>
    <property type="project" value="InterPro"/>
</dbReference>
<dbReference type="PROSITE" id="PS50043">
    <property type="entry name" value="HTH_LUXR_2"/>
    <property type="match status" value="1"/>
</dbReference>
<dbReference type="Gene3D" id="1.10.10.10">
    <property type="entry name" value="Winged helix-like DNA-binding domain superfamily/Winged helix DNA-binding domain"/>
    <property type="match status" value="1"/>
</dbReference>
<keyword evidence="6" id="KW-1185">Reference proteome</keyword>
<dbReference type="InterPro" id="IPR000792">
    <property type="entry name" value="Tscrpt_reg_LuxR_C"/>
</dbReference>
<dbReference type="OrthoDB" id="965844at2"/>
<dbReference type="Proteomes" id="UP000198379">
    <property type="component" value="Unassembled WGS sequence"/>
</dbReference>
<evidence type="ECO:0000256" key="3">
    <source>
        <dbReference type="ARBA" id="ARBA00023163"/>
    </source>
</evidence>
<protein>
    <submittedName>
        <fullName evidence="5">Regulatory protein, luxR family</fullName>
    </submittedName>
</protein>
<dbReference type="SUPFAM" id="SSF46894">
    <property type="entry name" value="C-terminal effector domain of the bipartite response regulators"/>
    <property type="match status" value="1"/>
</dbReference>
<gene>
    <name evidence="5" type="ORF">SAMN06265376_104258</name>
</gene>
<evidence type="ECO:0000259" key="4">
    <source>
        <dbReference type="PROSITE" id="PS50043"/>
    </source>
</evidence>
<keyword evidence="3" id="KW-0804">Transcription</keyword>
<keyword evidence="2" id="KW-0238">DNA-binding</keyword>
<dbReference type="PRINTS" id="PR00038">
    <property type="entry name" value="HTHLUXR"/>
</dbReference>
<dbReference type="SMART" id="SM00421">
    <property type="entry name" value="HTH_LUXR"/>
    <property type="match status" value="1"/>
</dbReference>
<dbReference type="CDD" id="cd06170">
    <property type="entry name" value="LuxR_C_like"/>
    <property type="match status" value="1"/>
</dbReference>
<accession>A0A239AB60</accession>
<dbReference type="RefSeq" id="WP_089372065.1">
    <property type="nucleotide sequence ID" value="NZ_BMEP01000007.1"/>
</dbReference>
<evidence type="ECO:0000313" key="6">
    <source>
        <dbReference type="Proteomes" id="UP000198379"/>
    </source>
</evidence>
<dbReference type="PANTHER" id="PTHR44688">
    <property type="entry name" value="DNA-BINDING TRANSCRIPTIONAL ACTIVATOR DEVR_DOSR"/>
    <property type="match status" value="1"/>
</dbReference>
<evidence type="ECO:0000256" key="2">
    <source>
        <dbReference type="ARBA" id="ARBA00023125"/>
    </source>
</evidence>
<feature type="domain" description="HTH luxR-type" evidence="4">
    <location>
        <begin position="9"/>
        <end position="74"/>
    </location>
</feature>
<dbReference type="EMBL" id="FZNY01000004">
    <property type="protein sequence ID" value="SNR92264.1"/>
    <property type="molecule type" value="Genomic_DNA"/>
</dbReference>
<dbReference type="InterPro" id="IPR016032">
    <property type="entry name" value="Sig_transdc_resp-reg_C-effctor"/>
</dbReference>